<dbReference type="Gene3D" id="2.30.110.10">
    <property type="entry name" value="Electron Transport, Fmn-binding Protein, Chain A"/>
    <property type="match status" value="1"/>
</dbReference>
<accession>A0ABS9YUX6</accession>
<organism evidence="3 4">
    <name type="scientific">Candidatus Mycolicibacterium alkanivorans</name>
    <dbReference type="NCBI Taxonomy" id="2954114"/>
    <lineage>
        <taxon>Bacteria</taxon>
        <taxon>Bacillati</taxon>
        <taxon>Actinomycetota</taxon>
        <taxon>Actinomycetes</taxon>
        <taxon>Mycobacteriales</taxon>
        <taxon>Mycobacteriaceae</taxon>
        <taxon>Mycolicibacterium</taxon>
    </lineage>
</organism>
<evidence type="ECO:0000313" key="3">
    <source>
        <dbReference type="EMBL" id="MCI4674957.1"/>
    </source>
</evidence>
<dbReference type="Pfam" id="PF04075">
    <property type="entry name" value="F420H2_quin_red"/>
    <property type="match status" value="1"/>
</dbReference>
<dbReference type="RefSeq" id="WP_243071327.1">
    <property type="nucleotide sequence ID" value="NZ_JAIVFL010000001.1"/>
</dbReference>
<dbReference type="Proteomes" id="UP001139068">
    <property type="component" value="Unassembled WGS sequence"/>
</dbReference>
<comment type="caution">
    <text evidence="3">The sequence shown here is derived from an EMBL/GenBank/DDBJ whole genome shotgun (WGS) entry which is preliminary data.</text>
</comment>
<comment type="catalytic activity">
    <reaction evidence="2">
        <text>oxidized coenzyme F420-(gamma-L-Glu)(n) + a quinol + H(+) = reduced coenzyme F420-(gamma-L-Glu)(n) + a quinone</text>
        <dbReference type="Rhea" id="RHEA:39663"/>
        <dbReference type="Rhea" id="RHEA-COMP:12939"/>
        <dbReference type="Rhea" id="RHEA-COMP:14378"/>
        <dbReference type="ChEBI" id="CHEBI:15378"/>
        <dbReference type="ChEBI" id="CHEBI:24646"/>
        <dbReference type="ChEBI" id="CHEBI:132124"/>
        <dbReference type="ChEBI" id="CHEBI:133980"/>
        <dbReference type="ChEBI" id="CHEBI:139511"/>
    </reaction>
</comment>
<comment type="similarity">
    <text evidence="1">Belongs to the F420H(2)-dependent quinone reductase family.</text>
</comment>
<reference evidence="3" key="1">
    <citation type="journal article" date="2022" name="ISME J.">
        <title>Identification of active gaseous-alkane degraders at natural gas seeps.</title>
        <authorList>
            <person name="Farhan Ul Haque M."/>
            <person name="Hernandez M."/>
            <person name="Crombie A.T."/>
            <person name="Murrell J.C."/>
        </authorList>
    </citation>
    <scope>NUCLEOTIDE SEQUENCE</scope>
    <source>
        <strain evidence="3">ANDR5</strain>
    </source>
</reference>
<proteinExistence type="inferred from homology"/>
<name>A0ABS9YUX6_9MYCO</name>
<dbReference type="PANTHER" id="PTHR39428">
    <property type="entry name" value="F420H(2)-DEPENDENT QUINONE REDUCTASE RV1261C"/>
    <property type="match status" value="1"/>
</dbReference>
<evidence type="ECO:0000256" key="2">
    <source>
        <dbReference type="ARBA" id="ARBA00049106"/>
    </source>
</evidence>
<dbReference type="InterPro" id="IPR012349">
    <property type="entry name" value="Split_barrel_FMN-bd"/>
</dbReference>
<dbReference type="EMBL" id="JAIVFL010000001">
    <property type="protein sequence ID" value="MCI4674957.1"/>
    <property type="molecule type" value="Genomic_DNA"/>
</dbReference>
<dbReference type="NCBIfam" id="TIGR00026">
    <property type="entry name" value="hi_GC_TIGR00026"/>
    <property type="match status" value="1"/>
</dbReference>
<dbReference type="InterPro" id="IPR004378">
    <property type="entry name" value="F420H2_quin_Rdtase"/>
</dbReference>
<keyword evidence="4" id="KW-1185">Reference proteome</keyword>
<protein>
    <submittedName>
        <fullName evidence="3">Nitroreductase family deazaflavin-dependent oxidoreductase</fullName>
    </submittedName>
</protein>
<evidence type="ECO:0000313" key="4">
    <source>
        <dbReference type="Proteomes" id="UP001139068"/>
    </source>
</evidence>
<sequence length="152" mass="17283">MTSPTDRARLAFLKLHDTLYQRSNGWIGHRLPFAPPMLLLHSVGAKTGQLRTHSLAYYRDGNDYLIVGSNGGTPRNPAWYHNLRAHPNVEINLGPKRIPVTARVVLPDDPDYARLWKICDDENAGRYSAYQKLTTRPIPIVRLVHVIAPRLR</sequence>
<dbReference type="PANTHER" id="PTHR39428:SF1">
    <property type="entry name" value="F420H(2)-DEPENDENT QUINONE REDUCTASE RV1261C"/>
    <property type="match status" value="1"/>
</dbReference>
<gene>
    <name evidence="3" type="ORF">K9U37_08615</name>
</gene>
<evidence type="ECO:0000256" key="1">
    <source>
        <dbReference type="ARBA" id="ARBA00008710"/>
    </source>
</evidence>